<dbReference type="EMBL" id="PKMF04000164">
    <property type="protein sequence ID" value="KAK7845869.1"/>
    <property type="molecule type" value="Genomic_DNA"/>
</dbReference>
<accession>A0AAW0L4Y8</accession>
<evidence type="ECO:0000313" key="3">
    <source>
        <dbReference type="EMBL" id="KAK7845869.1"/>
    </source>
</evidence>
<keyword evidence="4" id="KW-1185">Reference proteome</keyword>
<feature type="chain" id="PRO_5043900662" evidence="1">
    <location>
        <begin position="23"/>
        <end position="410"/>
    </location>
</feature>
<dbReference type="PANTHER" id="PTHR34145:SF28">
    <property type="entry name" value="F-BOX DOMAIN-CONTAINING PROTEIN"/>
    <property type="match status" value="1"/>
</dbReference>
<dbReference type="SUPFAM" id="SSF81383">
    <property type="entry name" value="F-box domain"/>
    <property type="match status" value="1"/>
</dbReference>
<dbReference type="InterPro" id="IPR053772">
    <property type="entry name" value="At1g61320/At1g61330-like"/>
</dbReference>
<evidence type="ECO:0000313" key="4">
    <source>
        <dbReference type="Proteomes" id="UP000237347"/>
    </source>
</evidence>
<gene>
    <name evidence="3" type="ORF">CFP56_008834</name>
</gene>
<name>A0AAW0L4Y8_QUESU</name>
<proteinExistence type="predicted"/>
<keyword evidence="1" id="KW-0732">Signal</keyword>
<dbReference type="Pfam" id="PF23622">
    <property type="entry name" value="LRR_At1g61320_AtMIF1"/>
    <property type="match status" value="1"/>
</dbReference>
<dbReference type="CDD" id="cd22160">
    <property type="entry name" value="F-box_AtFBL13-like"/>
    <property type="match status" value="1"/>
</dbReference>
<dbReference type="SMART" id="SM00256">
    <property type="entry name" value="FBOX"/>
    <property type="match status" value="1"/>
</dbReference>
<dbReference type="InterPro" id="IPR001810">
    <property type="entry name" value="F-box_dom"/>
</dbReference>
<evidence type="ECO:0000259" key="2">
    <source>
        <dbReference type="SMART" id="SM00256"/>
    </source>
</evidence>
<dbReference type="InterPro" id="IPR055357">
    <property type="entry name" value="LRR_At1g61320_AtMIF1"/>
</dbReference>
<dbReference type="PANTHER" id="PTHR34145">
    <property type="entry name" value="OS02G0105600 PROTEIN"/>
    <property type="match status" value="1"/>
</dbReference>
<organism evidence="3 4">
    <name type="scientific">Quercus suber</name>
    <name type="common">Cork oak</name>
    <dbReference type="NCBI Taxonomy" id="58331"/>
    <lineage>
        <taxon>Eukaryota</taxon>
        <taxon>Viridiplantae</taxon>
        <taxon>Streptophyta</taxon>
        <taxon>Embryophyta</taxon>
        <taxon>Tracheophyta</taxon>
        <taxon>Spermatophyta</taxon>
        <taxon>Magnoliopsida</taxon>
        <taxon>eudicotyledons</taxon>
        <taxon>Gunneridae</taxon>
        <taxon>Pentapetalae</taxon>
        <taxon>rosids</taxon>
        <taxon>fabids</taxon>
        <taxon>Fagales</taxon>
        <taxon>Fagaceae</taxon>
        <taxon>Quercus</taxon>
    </lineage>
</organism>
<dbReference type="Pfam" id="PF00646">
    <property type="entry name" value="F-box"/>
    <property type="match status" value="1"/>
</dbReference>
<comment type="caution">
    <text evidence="3">The sequence shown here is derived from an EMBL/GenBank/DDBJ whole genome shotgun (WGS) entry which is preliminary data.</text>
</comment>
<dbReference type="InterPro" id="IPR053781">
    <property type="entry name" value="F-box_AtFBL13-like"/>
</dbReference>
<sequence length="410" mass="47821">MFRKLSEHLILIIISFLPFKEAVRTSVLSKRWRYIWHETRNIEFDERAFVDVRESQEMQASQRRGFMDFALQRIQNYQGRHIDKFQLTLSKPENFNGDIQRCISFAIIHNVKGLGLDFSDPTWAEDNLDNHAALFDLPLNVFGQILFSCNFRNSDFMNFTALKQCWNLDHLEISGPNLRLKCFVADNCSLISNEIVIEAPNLRFFKYSGTIPHFEFQIHPAHMEEADLSFGMELDYDESIGYDLYKLLQLYPIKVLTICSFMLQLIPHGDEPLRMEYDMNIRHLILKTSMHPYEFFGIVFFLNSSPYLETPTLDIGPGRIFYDYSSPVEGENLDRFWLERSIRYTCVVKSLKVVEGTLDELCLLGHLIIYGKVLQHTYVPVSKEEDDLIHVPLEDAPLPTTKDKAKCETS</sequence>
<feature type="domain" description="F-box" evidence="2">
    <location>
        <begin position="5"/>
        <end position="46"/>
    </location>
</feature>
<reference evidence="3 4" key="1">
    <citation type="journal article" date="2018" name="Sci. Data">
        <title>The draft genome sequence of cork oak.</title>
        <authorList>
            <person name="Ramos A.M."/>
            <person name="Usie A."/>
            <person name="Barbosa P."/>
            <person name="Barros P.M."/>
            <person name="Capote T."/>
            <person name="Chaves I."/>
            <person name="Simoes F."/>
            <person name="Abreu I."/>
            <person name="Carrasquinho I."/>
            <person name="Faro C."/>
            <person name="Guimaraes J.B."/>
            <person name="Mendonca D."/>
            <person name="Nobrega F."/>
            <person name="Rodrigues L."/>
            <person name="Saibo N.J.M."/>
            <person name="Varela M.C."/>
            <person name="Egas C."/>
            <person name="Matos J."/>
            <person name="Miguel C.M."/>
            <person name="Oliveira M.M."/>
            <person name="Ricardo C.P."/>
            <person name="Goncalves S."/>
        </authorList>
    </citation>
    <scope>NUCLEOTIDE SEQUENCE [LARGE SCALE GENOMIC DNA]</scope>
    <source>
        <strain evidence="4">cv. HL8</strain>
    </source>
</reference>
<dbReference type="Proteomes" id="UP000237347">
    <property type="component" value="Unassembled WGS sequence"/>
</dbReference>
<dbReference type="AlphaFoldDB" id="A0AAW0L4Y8"/>
<dbReference type="InterPro" id="IPR036047">
    <property type="entry name" value="F-box-like_dom_sf"/>
</dbReference>
<evidence type="ECO:0000256" key="1">
    <source>
        <dbReference type="SAM" id="SignalP"/>
    </source>
</evidence>
<feature type="signal peptide" evidence="1">
    <location>
        <begin position="1"/>
        <end position="22"/>
    </location>
</feature>
<protein>
    <submittedName>
        <fullName evidence="3">F-box protein</fullName>
    </submittedName>
</protein>